<comment type="caution">
    <text evidence="1">The sequence shown here is derived from an EMBL/GenBank/DDBJ whole genome shotgun (WGS) entry which is preliminary data.</text>
</comment>
<evidence type="ECO:0000313" key="1">
    <source>
        <dbReference type="EMBL" id="CAG2059972.1"/>
    </source>
</evidence>
<organism evidence="1 2">
    <name type="scientific">Timema podura</name>
    <name type="common">Walking stick</name>
    <dbReference type="NCBI Taxonomy" id="61482"/>
    <lineage>
        <taxon>Eukaryota</taxon>
        <taxon>Metazoa</taxon>
        <taxon>Ecdysozoa</taxon>
        <taxon>Arthropoda</taxon>
        <taxon>Hexapoda</taxon>
        <taxon>Insecta</taxon>
        <taxon>Pterygota</taxon>
        <taxon>Neoptera</taxon>
        <taxon>Polyneoptera</taxon>
        <taxon>Phasmatodea</taxon>
        <taxon>Timematodea</taxon>
        <taxon>Timematoidea</taxon>
        <taxon>Timematidae</taxon>
        <taxon>Timema</taxon>
    </lineage>
</organism>
<keyword evidence="2" id="KW-1185">Reference proteome</keyword>
<evidence type="ECO:0000313" key="2">
    <source>
        <dbReference type="Proteomes" id="UP001153148"/>
    </source>
</evidence>
<proteinExistence type="predicted"/>
<sequence length="50" mass="6002">MLIFEIYCTTDILNCINILYIPKNMQNSHLPSCKFYSFLTYHMNLSFFSK</sequence>
<reference evidence="1" key="1">
    <citation type="submission" date="2021-03" db="EMBL/GenBank/DDBJ databases">
        <authorList>
            <person name="Tran Van P."/>
        </authorList>
    </citation>
    <scope>NUCLEOTIDE SEQUENCE</scope>
</reference>
<accession>A0ABN7NW27</accession>
<dbReference type="EMBL" id="CAJPIN010011074">
    <property type="protein sequence ID" value="CAG2059972.1"/>
    <property type="molecule type" value="Genomic_DNA"/>
</dbReference>
<name>A0ABN7NW27_TIMPD</name>
<gene>
    <name evidence="1" type="ORF">TPAB3V08_LOCUS6930</name>
</gene>
<dbReference type="Proteomes" id="UP001153148">
    <property type="component" value="Unassembled WGS sequence"/>
</dbReference>
<protein>
    <submittedName>
        <fullName evidence="1">Uncharacterized protein</fullName>
    </submittedName>
</protein>